<dbReference type="InterPro" id="IPR011598">
    <property type="entry name" value="bHLH_dom"/>
</dbReference>
<keyword evidence="5" id="KW-1185">Reference proteome</keyword>
<keyword evidence="2" id="KW-0238">DNA-binding</keyword>
<sequence>MTSVVDADMGYVFLVFLSREGNIWLCNRYPPSFISLLNFTKLKNGSLQQIEESQGPTDGKRLRANMRERQRVSQMNEMFDVLISLLPPSEFRLRFSRAQALREAAKYINQLIEHLETSDDSDAITKFPHIFLEERRSKTVNYRTPVNSSSVTAFISRHDLPVLTPLVSQNPIYPSPPTTSFIISGSFEPFFHG</sequence>
<dbReference type="GeneID" id="8590318"/>
<dbReference type="GO" id="GO:0007399">
    <property type="term" value="P:nervous system development"/>
    <property type="evidence" value="ECO:0007669"/>
    <property type="project" value="UniProtKB-KW"/>
</dbReference>
<dbReference type="CTD" id="8590318"/>
<dbReference type="KEGG" id="cbr:CBG_24484"/>
<gene>
    <name evidence="4" type="primary">Cbr-hlh-12</name>
    <name evidence="4" type="ORF">CBG_24484</name>
</gene>
<dbReference type="GO" id="GO:0000981">
    <property type="term" value="F:DNA-binding transcription factor activity, RNA polymerase II-specific"/>
    <property type="evidence" value="ECO:0000318"/>
    <property type="project" value="GO_Central"/>
</dbReference>
<dbReference type="GO" id="GO:0046983">
    <property type="term" value="F:protein dimerization activity"/>
    <property type="evidence" value="ECO:0007669"/>
    <property type="project" value="InterPro"/>
</dbReference>
<name>A8WKT3_CAEBR</name>
<proteinExistence type="predicted"/>
<dbReference type="Proteomes" id="UP000008549">
    <property type="component" value="Unassembled WGS sequence"/>
</dbReference>
<keyword evidence="1" id="KW-0524">Neurogenesis</keyword>
<accession>A8WKT3</accession>
<dbReference type="GO" id="GO:0090575">
    <property type="term" value="C:RNA polymerase II transcription regulator complex"/>
    <property type="evidence" value="ECO:0000318"/>
    <property type="project" value="GO_Central"/>
</dbReference>
<organism evidence="4 5">
    <name type="scientific">Caenorhabditis briggsae</name>
    <dbReference type="NCBI Taxonomy" id="6238"/>
    <lineage>
        <taxon>Eukaryota</taxon>
        <taxon>Metazoa</taxon>
        <taxon>Ecdysozoa</taxon>
        <taxon>Nematoda</taxon>
        <taxon>Chromadorea</taxon>
        <taxon>Rhabditida</taxon>
        <taxon>Rhabditina</taxon>
        <taxon>Rhabditomorpha</taxon>
        <taxon>Rhabditoidea</taxon>
        <taxon>Rhabditidae</taxon>
        <taxon>Peloderinae</taxon>
        <taxon>Caenorhabditis</taxon>
    </lineage>
</organism>
<dbReference type="HOGENOM" id="CLU_1409960_0_0_1"/>
<dbReference type="eggNOG" id="ENOG502TIDB">
    <property type="taxonomic scope" value="Eukaryota"/>
</dbReference>
<protein>
    <submittedName>
        <fullName evidence="4">Protein CBR-HLH-12</fullName>
    </submittedName>
</protein>
<dbReference type="InterPro" id="IPR015660">
    <property type="entry name" value="MASH1/Ascl1a-like"/>
</dbReference>
<reference evidence="4 5" key="1">
    <citation type="journal article" date="2003" name="PLoS Biol.">
        <title>The genome sequence of Caenorhabditis briggsae: a platform for comparative genomics.</title>
        <authorList>
            <person name="Stein L.D."/>
            <person name="Bao Z."/>
            <person name="Blasiar D."/>
            <person name="Blumenthal T."/>
            <person name="Brent M.R."/>
            <person name="Chen N."/>
            <person name="Chinwalla A."/>
            <person name="Clarke L."/>
            <person name="Clee C."/>
            <person name="Coghlan A."/>
            <person name="Coulson A."/>
            <person name="D'Eustachio P."/>
            <person name="Fitch D.H."/>
            <person name="Fulton L.A."/>
            <person name="Fulton R.E."/>
            <person name="Griffiths-Jones S."/>
            <person name="Harris T.W."/>
            <person name="Hillier L.W."/>
            <person name="Kamath R."/>
            <person name="Kuwabara P.E."/>
            <person name="Mardis E.R."/>
            <person name="Marra M.A."/>
            <person name="Miner T.L."/>
            <person name="Minx P."/>
            <person name="Mullikin J.C."/>
            <person name="Plumb R.W."/>
            <person name="Rogers J."/>
            <person name="Schein J.E."/>
            <person name="Sohrmann M."/>
            <person name="Spieth J."/>
            <person name="Stajich J.E."/>
            <person name="Wei C."/>
            <person name="Willey D."/>
            <person name="Wilson R.K."/>
            <person name="Durbin R."/>
            <person name="Waterston R.H."/>
        </authorList>
    </citation>
    <scope>NUCLEOTIDE SEQUENCE [LARGE SCALE GENOMIC DNA]</scope>
    <source>
        <strain evidence="4 5">AF16</strain>
    </source>
</reference>
<dbReference type="RefSeq" id="XP_045091346.1">
    <property type="nucleotide sequence ID" value="XM_045236183.1"/>
</dbReference>
<evidence type="ECO:0000256" key="1">
    <source>
        <dbReference type="ARBA" id="ARBA00022902"/>
    </source>
</evidence>
<dbReference type="PANTHER" id="PTHR13935:SF106">
    <property type="entry name" value="ACHAETE-SCUTE COMPLEX PROTEIN T5-RELATED"/>
    <property type="match status" value="1"/>
</dbReference>
<dbReference type="FunCoup" id="A8WKT3">
    <property type="interactions" value="315"/>
</dbReference>
<dbReference type="SUPFAM" id="SSF47459">
    <property type="entry name" value="HLH, helix-loop-helix DNA-binding domain"/>
    <property type="match status" value="1"/>
</dbReference>
<feature type="domain" description="BHLH" evidence="3">
    <location>
        <begin position="59"/>
        <end position="111"/>
    </location>
</feature>
<dbReference type="InParanoid" id="A8WKT3"/>
<dbReference type="Pfam" id="PF00010">
    <property type="entry name" value="HLH"/>
    <property type="match status" value="1"/>
</dbReference>
<dbReference type="SMART" id="SM00353">
    <property type="entry name" value="HLH"/>
    <property type="match status" value="1"/>
</dbReference>
<evidence type="ECO:0000313" key="5">
    <source>
        <dbReference type="Proteomes" id="UP000008549"/>
    </source>
</evidence>
<evidence type="ECO:0000259" key="3">
    <source>
        <dbReference type="PROSITE" id="PS50888"/>
    </source>
</evidence>
<dbReference type="AlphaFoldDB" id="A8WKT3"/>
<reference evidence="4 5" key="2">
    <citation type="journal article" date="2011" name="PLoS Genet.">
        <title>Caenorhabditis briggsae recombinant inbred line genotypes reveal inter-strain incompatibility and the evolution of recombination.</title>
        <authorList>
            <person name="Ross J.A."/>
            <person name="Koboldt D.C."/>
            <person name="Staisch J.E."/>
            <person name="Chamberlin H.M."/>
            <person name="Gupta B.P."/>
            <person name="Miller R.D."/>
            <person name="Baird S.E."/>
            <person name="Haag E.S."/>
        </authorList>
    </citation>
    <scope>NUCLEOTIDE SEQUENCE [LARGE SCALE GENOMIC DNA]</scope>
    <source>
        <strain evidence="4 5">AF16</strain>
    </source>
</reference>
<dbReference type="Gene3D" id="4.10.280.10">
    <property type="entry name" value="Helix-loop-helix DNA-binding domain"/>
    <property type="match status" value="1"/>
</dbReference>
<dbReference type="FunFam" id="4.10.280.10:FF:000154">
    <property type="entry name" value="Protein CBR-HLH-12"/>
    <property type="match status" value="1"/>
</dbReference>
<dbReference type="PANTHER" id="PTHR13935">
    <property type="entry name" value="ACHAETE-SCUTE TRANSCRIPTION FACTOR-RELATED"/>
    <property type="match status" value="1"/>
</dbReference>
<evidence type="ECO:0000256" key="2">
    <source>
        <dbReference type="ARBA" id="ARBA00023125"/>
    </source>
</evidence>
<dbReference type="InterPro" id="IPR036638">
    <property type="entry name" value="HLH_DNA-bd_sf"/>
</dbReference>
<dbReference type="EMBL" id="HE601066">
    <property type="protein sequence ID" value="CAP21078.2"/>
    <property type="molecule type" value="Genomic_DNA"/>
</dbReference>
<dbReference type="PROSITE" id="PS50888">
    <property type="entry name" value="BHLH"/>
    <property type="match status" value="1"/>
</dbReference>
<dbReference type="STRING" id="6238.A8WKT3"/>
<dbReference type="GO" id="GO:0000977">
    <property type="term" value="F:RNA polymerase II transcription regulatory region sequence-specific DNA binding"/>
    <property type="evidence" value="ECO:0000318"/>
    <property type="project" value="GO_Central"/>
</dbReference>
<dbReference type="GO" id="GO:0045944">
    <property type="term" value="P:positive regulation of transcription by RNA polymerase II"/>
    <property type="evidence" value="ECO:0000318"/>
    <property type="project" value="GO_Central"/>
</dbReference>
<evidence type="ECO:0000313" key="4">
    <source>
        <dbReference type="EMBL" id="CAP21078.2"/>
    </source>
</evidence>